<dbReference type="EMBL" id="JBEPSH010000001">
    <property type="protein sequence ID" value="MET4575059.1"/>
    <property type="molecule type" value="Genomic_DNA"/>
</dbReference>
<feature type="transmembrane region" description="Helical" evidence="9">
    <location>
        <begin position="91"/>
        <end position="113"/>
    </location>
</feature>
<feature type="transmembrane region" description="Helical" evidence="9">
    <location>
        <begin position="7"/>
        <end position="28"/>
    </location>
</feature>
<evidence type="ECO:0000256" key="8">
    <source>
        <dbReference type="ARBA" id="ARBA00037998"/>
    </source>
</evidence>
<dbReference type="Pfam" id="PF02653">
    <property type="entry name" value="BPD_transp_2"/>
    <property type="match status" value="1"/>
</dbReference>
<dbReference type="Proteomes" id="UP001549320">
    <property type="component" value="Unassembled WGS sequence"/>
</dbReference>
<evidence type="ECO:0000256" key="5">
    <source>
        <dbReference type="ARBA" id="ARBA00022970"/>
    </source>
</evidence>
<dbReference type="PANTHER" id="PTHR11795:SF450">
    <property type="entry name" value="ABC TRANSPORTER PERMEASE PROTEIN"/>
    <property type="match status" value="1"/>
</dbReference>
<evidence type="ECO:0000256" key="9">
    <source>
        <dbReference type="SAM" id="Phobius"/>
    </source>
</evidence>
<feature type="transmembrane region" description="Helical" evidence="9">
    <location>
        <begin position="190"/>
        <end position="212"/>
    </location>
</feature>
<feature type="transmembrane region" description="Helical" evidence="9">
    <location>
        <begin position="48"/>
        <end position="79"/>
    </location>
</feature>
<gene>
    <name evidence="10" type="ORF">ABIE13_000156</name>
</gene>
<evidence type="ECO:0000256" key="1">
    <source>
        <dbReference type="ARBA" id="ARBA00004651"/>
    </source>
</evidence>
<protein>
    <submittedName>
        <fullName evidence="10">Branched-chain amino acid transport system permease protein</fullName>
    </submittedName>
</protein>
<comment type="similarity">
    <text evidence="8">Belongs to the binding-protein-dependent transport system permease family. LivHM subfamily.</text>
</comment>
<keyword evidence="6 9" id="KW-1133">Transmembrane helix</keyword>
<evidence type="ECO:0000256" key="2">
    <source>
        <dbReference type="ARBA" id="ARBA00022448"/>
    </source>
</evidence>
<proteinExistence type="inferred from homology"/>
<dbReference type="InterPro" id="IPR001851">
    <property type="entry name" value="ABC_transp_permease"/>
</dbReference>
<comment type="caution">
    <text evidence="10">The sequence shown here is derived from an EMBL/GenBank/DDBJ whole genome shotgun (WGS) entry which is preliminary data.</text>
</comment>
<comment type="subcellular location">
    <subcellularLocation>
        <location evidence="1">Cell membrane</location>
        <topology evidence="1">Multi-pass membrane protein</topology>
    </subcellularLocation>
</comment>
<name>A0ABV2Q205_9BURK</name>
<keyword evidence="5" id="KW-0029">Amino-acid transport</keyword>
<dbReference type="RefSeq" id="WP_354440296.1">
    <property type="nucleotide sequence ID" value="NZ_JBEPSH010000001.1"/>
</dbReference>
<keyword evidence="7 9" id="KW-0472">Membrane</keyword>
<keyword evidence="4 9" id="KW-0812">Transmembrane</keyword>
<evidence type="ECO:0000313" key="10">
    <source>
        <dbReference type="EMBL" id="MET4575059.1"/>
    </source>
</evidence>
<feature type="transmembrane region" description="Helical" evidence="9">
    <location>
        <begin position="166"/>
        <end position="184"/>
    </location>
</feature>
<feature type="transmembrane region" description="Helical" evidence="9">
    <location>
        <begin position="224"/>
        <end position="245"/>
    </location>
</feature>
<dbReference type="PANTHER" id="PTHR11795">
    <property type="entry name" value="BRANCHED-CHAIN AMINO ACID TRANSPORT SYSTEM PERMEASE PROTEIN LIVH"/>
    <property type="match status" value="1"/>
</dbReference>
<organism evidence="10 11">
    <name type="scientific">Ottowia thiooxydans</name>
    <dbReference type="NCBI Taxonomy" id="219182"/>
    <lineage>
        <taxon>Bacteria</taxon>
        <taxon>Pseudomonadati</taxon>
        <taxon>Pseudomonadota</taxon>
        <taxon>Betaproteobacteria</taxon>
        <taxon>Burkholderiales</taxon>
        <taxon>Comamonadaceae</taxon>
        <taxon>Ottowia</taxon>
    </lineage>
</organism>
<keyword evidence="2" id="KW-0813">Transport</keyword>
<evidence type="ECO:0000256" key="3">
    <source>
        <dbReference type="ARBA" id="ARBA00022475"/>
    </source>
</evidence>
<sequence>MDGFLQLAISGVAMGSIYALVGLGYALIYNASHVVNLAQGEFVMLGGMGAVSLAGLGMPLPVAMFLAVVGTSLVGLLMARLTIEPRRQAPVLTLMLLTIGLGIVFRGIAMLLWDKEVHTLAPIGSGELIQVMGVTIVPQTLWVIGLMIVAVVAVDSFFRRSRHGKAILAAAAHPMAAQLFGIKIDVVLRWSFTLSAFLGGLAGVLVTPLTFTSYDVGLNLGVKGFSAAIIGGMGNGLGAVVGGLLLGLTESMAAGYLSSSYKDLIALLVILAVMLLAPQGIFGARHKERV</sequence>
<evidence type="ECO:0000256" key="6">
    <source>
        <dbReference type="ARBA" id="ARBA00022989"/>
    </source>
</evidence>
<feature type="transmembrane region" description="Helical" evidence="9">
    <location>
        <begin position="265"/>
        <end position="284"/>
    </location>
</feature>
<evidence type="ECO:0000313" key="11">
    <source>
        <dbReference type="Proteomes" id="UP001549320"/>
    </source>
</evidence>
<keyword evidence="3" id="KW-1003">Cell membrane</keyword>
<feature type="transmembrane region" description="Helical" evidence="9">
    <location>
        <begin position="133"/>
        <end position="154"/>
    </location>
</feature>
<keyword evidence="11" id="KW-1185">Reference proteome</keyword>
<reference evidence="10 11" key="1">
    <citation type="submission" date="2024-06" db="EMBL/GenBank/DDBJ databases">
        <title>Sorghum-associated microbial communities from plants grown in Nebraska, USA.</title>
        <authorList>
            <person name="Schachtman D."/>
        </authorList>
    </citation>
    <scope>NUCLEOTIDE SEQUENCE [LARGE SCALE GENOMIC DNA]</scope>
    <source>
        <strain evidence="10 11">2709</strain>
    </source>
</reference>
<dbReference type="InterPro" id="IPR052157">
    <property type="entry name" value="BCAA_transport_permease"/>
</dbReference>
<evidence type="ECO:0000256" key="4">
    <source>
        <dbReference type="ARBA" id="ARBA00022692"/>
    </source>
</evidence>
<dbReference type="CDD" id="cd06582">
    <property type="entry name" value="TM_PBP1_LivH_like"/>
    <property type="match status" value="1"/>
</dbReference>
<accession>A0ABV2Q205</accession>
<evidence type="ECO:0000256" key="7">
    <source>
        <dbReference type="ARBA" id="ARBA00023136"/>
    </source>
</evidence>